<sequence length="143" mass="14853">MGEDRGLAASAAITALDSLAPCPAGLSSRVTFESRNGCLMVHVGTMALPGRSDALFRKLALEAARAGAGRILIDFRDMIGQLAAFEEAQAGHAAAAHLGGMKCAFLIQRNRQTGVAPSHAASGGLLCKSFSDEDEALAWLEAR</sequence>
<comment type="caution">
    <text evidence="1">The sequence shown here is derived from an EMBL/GenBank/DDBJ whole genome shotgun (WGS) entry which is preliminary data.</text>
</comment>
<gene>
    <name evidence="1" type="ORF">I5803_19255</name>
</gene>
<evidence type="ECO:0000313" key="1">
    <source>
        <dbReference type="EMBL" id="MBG9390176.1"/>
    </source>
</evidence>
<protein>
    <recommendedName>
        <fullName evidence="3">STAS/SEC14 domain-containing protein</fullName>
    </recommendedName>
</protein>
<evidence type="ECO:0008006" key="3">
    <source>
        <dbReference type="Google" id="ProtNLM"/>
    </source>
</evidence>
<organism evidence="1 2">
    <name type="scientific">Caenimonas aquaedulcis</name>
    <dbReference type="NCBI Taxonomy" id="2793270"/>
    <lineage>
        <taxon>Bacteria</taxon>
        <taxon>Pseudomonadati</taxon>
        <taxon>Pseudomonadota</taxon>
        <taxon>Betaproteobacteria</taxon>
        <taxon>Burkholderiales</taxon>
        <taxon>Comamonadaceae</taxon>
        <taxon>Caenimonas</taxon>
    </lineage>
</organism>
<dbReference type="Proteomes" id="UP000651050">
    <property type="component" value="Unassembled WGS sequence"/>
</dbReference>
<dbReference type="EMBL" id="JADWYS010000001">
    <property type="protein sequence ID" value="MBG9390176.1"/>
    <property type="molecule type" value="Genomic_DNA"/>
</dbReference>
<dbReference type="RefSeq" id="WP_196987930.1">
    <property type="nucleotide sequence ID" value="NZ_JADWYS010000001.1"/>
</dbReference>
<name>A0A931H7S2_9BURK</name>
<reference evidence="1" key="1">
    <citation type="submission" date="2020-11" db="EMBL/GenBank/DDBJ databases">
        <title>Bacterial whole genome sequence for Caenimonas sp. DR4.4.</title>
        <authorList>
            <person name="Le V."/>
            <person name="Ko S.-R."/>
            <person name="Ahn C.-Y."/>
            <person name="Oh H.-M."/>
        </authorList>
    </citation>
    <scope>NUCLEOTIDE SEQUENCE</scope>
    <source>
        <strain evidence="1">DR4.4</strain>
    </source>
</reference>
<proteinExistence type="predicted"/>
<dbReference type="AlphaFoldDB" id="A0A931H7S2"/>
<accession>A0A931H7S2</accession>
<evidence type="ECO:0000313" key="2">
    <source>
        <dbReference type="Proteomes" id="UP000651050"/>
    </source>
</evidence>
<keyword evidence="2" id="KW-1185">Reference proteome</keyword>